<evidence type="ECO:0000313" key="2">
    <source>
        <dbReference type="Proteomes" id="UP000286931"/>
    </source>
</evidence>
<dbReference type="EMBL" id="BIFH01000053">
    <property type="protein sequence ID" value="GCE01856.1"/>
    <property type="molecule type" value="Genomic_DNA"/>
</dbReference>
<name>A0A401Z4V7_9ACTN</name>
<reference evidence="1 2" key="1">
    <citation type="submission" date="2018-12" db="EMBL/GenBank/DDBJ databases">
        <title>Draft genome sequence of Embleya hyalina NBRC 13850T.</title>
        <authorList>
            <person name="Komaki H."/>
            <person name="Hosoyama A."/>
            <person name="Kimura A."/>
            <person name="Ichikawa N."/>
            <person name="Tamura T."/>
        </authorList>
    </citation>
    <scope>NUCLEOTIDE SEQUENCE [LARGE SCALE GENOMIC DNA]</scope>
    <source>
        <strain evidence="1 2">NBRC 13850</strain>
    </source>
</reference>
<proteinExistence type="predicted"/>
<dbReference type="InterPro" id="IPR036736">
    <property type="entry name" value="ACP-like_sf"/>
</dbReference>
<sequence length="97" mass="10801">MGASGMPHERVREIVDVVIDLLAEEQRQPFDEVYEELAARGAELPVDSVKVVEILIRVEERYGVKIDANAEAGRSLRSVWAFAETIHVAVIKKEGLS</sequence>
<dbReference type="Proteomes" id="UP000286931">
    <property type="component" value="Unassembled WGS sequence"/>
</dbReference>
<keyword evidence="2" id="KW-1185">Reference proteome</keyword>
<protein>
    <recommendedName>
        <fullName evidence="3">Carrier domain-containing protein</fullName>
    </recommendedName>
</protein>
<dbReference type="AlphaFoldDB" id="A0A401Z4V7"/>
<accession>A0A401Z4V7</accession>
<comment type="caution">
    <text evidence="1">The sequence shown here is derived from an EMBL/GenBank/DDBJ whole genome shotgun (WGS) entry which is preliminary data.</text>
</comment>
<organism evidence="1 2">
    <name type="scientific">Embleya hyalina</name>
    <dbReference type="NCBI Taxonomy" id="516124"/>
    <lineage>
        <taxon>Bacteria</taxon>
        <taxon>Bacillati</taxon>
        <taxon>Actinomycetota</taxon>
        <taxon>Actinomycetes</taxon>
        <taxon>Kitasatosporales</taxon>
        <taxon>Streptomycetaceae</taxon>
        <taxon>Embleya</taxon>
    </lineage>
</organism>
<evidence type="ECO:0008006" key="3">
    <source>
        <dbReference type="Google" id="ProtNLM"/>
    </source>
</evidence>
<dbReference type="Gene3D" id="1.10.1200.10">
    <property type="entry name" value="ACP-like"/>
    <property type="match status" value="1"/>
</dbReference>
<gene>
    <name evidence="1" type="ORF">EHYA_09630</name>
</gene>
<dbReference type="SUPFAM" id="SSF47336">
    <property type="entry name" value="ACP-like"/>
    <property type="match status" value="1"/>
</dbReference>
<evidence type="ECO:0000313" key="1">
    <source>
        <dbReference type="EMBL" id="GCE01856.1"/>
    </source>
</evidence>